<feature type="transmembrane region" description="Helical" evidence="12">
    <location>
        <begin position="335"/>
        <end position="360"/>
    </location>
</feature>
<evidence type="ECO:0000256" key="7">
    <source>
        <dbReference type="ARBA" id="ARBA00022723"/>
    </source>
</evidence>
<evidence type="ECO:0000256" key="3">
    <source>
        <dbReference type="ARBA" id="ARBA00022448"/>
    </source>
</evidence>
<dbReference type="Proteomes" id="UP000321764">
    <property type="component" value="Unassembled WGS sequence"/>
</dbReference>
<evidence type="ECO:0000256" key="4">
    <source>
        <dbReference type="ARBA" id="ARBA00022475"/>
    </source>
</evidence>
<feature type="transmembrane region" description="Helical" evidence="12">
    <location>
        <begin position="61"/>
        <end position="80"/>
    </location>
</feature>
<dbReference type="GO" id="GO:0070069">
    <property type="term" value="C:cytochrome complex"/>
    <property type="evidence" value="ECO:0007669"/>
    <property type="project" value="TreeGrafter"/>
</dbReference>
<name>A0A5C8ZA11_9GAMM</name>
<evidence type="ECO:0000256" key="10">
    <source>
        <dbReference type="ARBA" id="ARBA00023004"/>
    </source>
</evidence>
<evidence type="ECO:0000256" key="1">
    <source>
        <dbReference type="ARBA" id="ARBA00004651"/>
    </source>
</evidence>
<accession>A0A5C8ZA11</accession>
<keyword evidence="5" id="KW-0349">Heme</keyword>
<feature type="transmembrane region" description="Helical" evidence="12">
    <location>
        <begin position="203"/>
        <end position="224"/>
    </location>
</feature>
<keyword evidence="6 12" id="KW-0812">Transmembrane</keyword>
<keyword evidence="7" id="KW-0479">Metal-binding</keyword>
<proteinExistence type="inferred from homology"/>
<dbReference type="GO" id="GO:0019646">
    <property type="term" value="P:aerobic electron transport chain"/>
    <property type="evidence" value="ECO:0007669"/>
    <property type="project" value="TreeGrafter"/>
</dbReference>
<dbReference type="OrthoDB" id="9776710at2"/>
<dbReference type="EMBL" id="VKAD01000001">
    <property type="protein sequence ID" value="TXR54001.1"/>
    <property type="molecule type" value="Genomic_DNA"/>
</dbReference>
<dbReference type="AlphaFoldDB" id="A0A5C8ZA11"/>
<evidence type="ECO:0000256" key="2">
    <source>
        <dbReference type="ARBA" id="ARBA00007543"/>
    </source>
</evidence>
<evidence type="ECO:0000256" key="12">
    <source>
        <dbReference type="SAM" id="Phobius"/>
    </source>
</evidence>
<dbReference type="RefSeq" id="WP_147713400.1">
    <property type="nucleotide sequence ID" value="NZ_VKAD01000001.1"/>
</dbReference>
<keyword evidence="11 12" id="KW-0472">Membrane</keyword>
<dbReference type="GO" id="GO:0016682">
    <property type="term" value="F:oxidoreductase activity, acting on diphenols and related substances as donors, oxygen as acceptor"/>
    <property type="evidence" value="ECO:0007669"/>
    <property type="project" value="TreeGrafter"/>
</dbReference>
<keyword evidence="4" id="KW-1003">Cell membrane</keyword>
<feature type="transmembrane region" description="Helical" evidence="12">
    <location>
        <begin position="155"/>
        <end position="182"/>
    </location>
</feature>
<comment type="subcellular location">
    <subcellularLocation>
        <location evidence="1">Cell membrane</location>
        <topology evidence="1">Multi-pass membrane protein</topology>
    </subcellularLocation>
</comment>
<feature type="transmembrane region" description="Helical" evidence="12">
    <location>
        <begin position="118"/>
        <end position="143"/>
    </location>
</feature>
<feature type="transmembrane region" description="Helical" evidence="12">
    <location>
        <begin position="289"/>
        <end position="315"/>
    </location>
</feature>
<comment type="caution">
    <text evidence="13">The sequence shown here is derived from an EMBL/GenBank/DDBJ whole genome shotgun (WGS) entry which is preliminary data.</text>
</comment>
<dbReference type="Pfam" id="PF02322">
    <property type="entry name" value="Cyt_bd_oxida_II"/>
    <property type="match status" value="1"/>
</dbReference>
<feature type="transmembrane region" description="Helical" evidence="12">
    <location>
        <begin position="86"/>
        <end position="106"/>
    </location>
</feature>
<keyword evidence="10" id="KW-0408">Iron</keyword>
<comment type="similarity">
    <text evidence="2">Belongs to the cytochrome ubiquinol oxidase subunit 2 family.</text>
</comment>
<protein>
    <submittedName>
        <fullName evidence="13">Cytochrome d ubiquinol oxidase subunit II</fullName>
    </submittedName>
</protein>
<keyword evidence="9 12" id="KW-1133">Transmembrane helix</keyword>
<dbReference type="PIRSF" id="PIRSF000267">
    <property type="entry name" value="Cyt_oxidse_sub2"/>
    <property type="match status" value="1"/>
</dbReference>
<gene>
    <name evidence="13" type="primary">cydB</name>
    <name evidence="13" type="ORF">FME95_05495</name>
</gene>
<evidence type="ECO:0000256" key="8">
    <source>
        <dbReference type="ARBA" id="ARBA00022982"/>
    </source>
</evidence>
<dbReference type="PANTHER" id="PTHR43141:SF5">
    <property type="entry name" value="CYTOCHROME BD-I UBIQUINOL OXIDASE SUBUNIT 2"/>
    <property type="match status" value="1"/>
</dbReference>
<keyword evidence="14" id="KW-1185">Reference proteome</keyword>
<evidence type="ECO:0000256" key="6">
    <source>
        <dbReference type="ARBA" id="ARBA00022692"/>
    </source>
</evidence>
<dbReference type="GO" id="GO:0005886">
    <property type="term" value="C:plasma membrane"/>
    <property type="evidence" value="ECO:0007669"/>
    <property type="project" value="UniProtKB-SubCell"/>
</dbReference>
<sequence length="380" mass="41872">MLDYDLLRLIWWALVGILLIGFAITDGFDLGVGALLTLIGRNDDERRIMINTVGPHWDGNQVWFITAGGAIFAAFPLIYATAFSGFYLALMLTLFALWMRPLGFDYRSKLEDKKWRTAWDWAIFASGFVPILIFGVAFGNLLVGVPYTFDEYSKATYLGSFFGLLNPFAILAGLISVSMILMHASVWLQLKTDELIHQRATQLASILGIATTVLFALAGIWIAFGIDGYAYVSAIDVTGPSNPLLKEVAIVDKGWLSNYGQYPWMIIAPVLGLASPIGVTLLSKIGRSGWAFVCSSLSLTGIILTAGFSMFPFLMPNSHNPSYSLTVWDASSSHLTLTVMFYAAMVFVPIVLSYTAWGFWVMRGKITKKDIDGSSSYAIY</sequence>
<keyword evidence="3" id="KW-0813">Transport</keyword>
<dbReference type="NCBIfam" id="TIGR00203">
    <property type="entry name" value="cydB"/>
    <property type="match status" value="1"/>
</dbReference>
<dbReference type="PANTHER" id="PTHR43141">
    <property type="entry name" value="CYTOCHROME BD2 SUBUNIT II"/>
    <property type="match status" value="1"/>
</dbReference>
<evidence type="ECO:0000256" key="9">
    <source>
        <dbReference type="ARBA" id="ARBA00022989"/>
    </source>
</evidence>
<dbReference type="GO" id="GO:0046872">
    <property type="term" value="F:metal ion binding"/>
    <property type="evidence" value="ECO:0007669"/>
    <property type="project" value="UniProtKB-KW"/>
</dbReference>
<dbReference type="GO" id="GO:0009055">
    <property type="term" value="F:electron transfer activity"/>
    <property type="evidence" value="ECO:0007669"/>
    <property type="project" value="TreeGrafter"/>
</dbReference>
<keyword evidence="8" id="KW-0249">Electron transport</keyword>
<feature type="transmembrane region" description="Helical" evidence="12">
    <location>
        <begin position="262"/>
        <end position="282"/>
    </location>
</feature>
<evidence type="ECO:0000313" key="14">
    <source>
        <dbReference type="Proteomes" id="UP000321764"/>
    </source>
</evidence>
<evidence type="ECO:0000256" key="5">
    <source>
        <dbReference type="ARBA" id="ARBA00022617"/>
    </source>
</evidence>
<feature type="transmembrane region" description="Helical" evidence="12">
    <location>
        <begin position="12"/>
        <end position="40"/>
    </location>
</feature>
<evidence type="ECO:0000256" key="11">
    <source>
        <dbReference type="ARBA" id="ARBA00023136"/>
    </source>
</evidence>
<organism evidence="13 14">
    <name type="scientific">Reinekea thalattae</name>
    <dbReference type="NCBI Taxonomy" id="2593301"/>
    <lineage>
        <taxon>Bacteria</taxon>
        <taxon>Pseudomonadati</taxon>
        <taxon>Pseudomonadota</taxon>
        <taxon>Gammaproteobacteria</taxon>
        <taxon>Oceanospirillales</taxon>
        <taxon>Saccharospirillaceae</taxon>
        <taxon>Reinekea</taxon>
    </lineage>
</organism>
<reference evidence="13 14" key="1">
    <citation type="submission" date="2019-07" db="EMBL/GenBank/DDBJ databases">
        <title>Reinekea sp. strain SSH23 genome sequencing and assembly.</title>
        <authorList>
            <person name="Kim I."/>
        </authorList>
    </citation>
    <scope>NUCLEOTIDE SEQUENCE [LARGE SCALE GENOMIC DNA]</scope>
    <source>
        <strain evidence="13 14">SSH23</strain>
    </source>
</reference>
<evidence type="ECO:0000313" key="13">
    <source>
        <dbReference type="EMBL" id="TXR54001.1"/>
    </source>
</evidence>
<dbReference type="InterPro" id="IPR003317">
    <property type="entry name" value="Cyt-d_oxidase_su2"/>
</dbReference>